<gene>
    <name evidence="1" type="ORF">SPELUC_LOCUS9009</name>
</gene>
<keyword evidence="2" id="KW-1185">Reference proteome</keyword>
<feature type="non-terminal residue" evidence="1">
    <location>
        <position position="1"/>
    </location>
</feature>
<protein>
    <submittedName>
        <fullName evidence="1">5396_t:CDS:1</fullName>
    </submittedName>
</protein>
<proteinExistence type="predicted"/>
<name>A0ACA9NF57_9GLOM</name>
<dbReference type="Proteomes" id="UP000789366">
    <property type="component" value="Unassembled WGS sequence"/>
</dbReference>
<sequence length="173" mass="20541">YDKLVDIICNPKFKNADVITTIYHFRKYQQRLPLLPIKLQNIHISNKKMPSTSKDTREINIWKESSRFGQGFVQINKTVYKCGEFIVYKDLIVENKYDRILSIVNIDDKLKAIFQHILMFNKLPNNLQSNSQRERSHNELWLLDREIDNSTIIIELQSIDRVLQLSFFIAKII</sequence>
<comment type="caution">
    <text evidence="1">The sequence shown here is derived from an EMBL/GenBank/DDBJ whole genome shotgun (WGS) entry which is preliminary data.</text>
</comment>
<evidence type="ECO:0000313" key="2">
    <source>
        <dbReference type="Proteomes" id="UP000789366"/>
    </source>
</evidence>
<reference evidence="1" key="1">
    <citation type="submission" date="2021-06" db="EMBL/GenBank/DDBJ databases">
        <authorList>
            <person name="Kallberg Y."/>
            <person name="Tangrot J."/>
            <person name="Rosling A."/>
        </authorList>
    </citation>
    <scope>NUCLEOTIDE SEQUENCE</scope>
    <source>
        <strain evidence="1">28 12/20/2015</strain>
    </source>
</reference>
<organism evidence="1 2">
    <name type="scientific">Cetraspora pellucida</name>
    <dbReference type="NCBI Taxonomy" id="1433469"/>
    <lineage>
        <taxon>Eukaryota</taxon>
        <taxon>Fungi</taxon>
        <taxon>Fungi incertae sedis</taxon>
        <taxon>Mucoromycota</taxon>
        <taxon>Glomeromycotina</taxon>
        <taxon>Glomeromycetes</taxon>
        <taxon>Diversisporales</taxon>
        <taxon>Gigasporaceae</taxon>
        <taxon>Cetraspora</taxon>
    </lineage>
</organism>
<evidence type="ECO:0000313" key="1">
    <source>
        <dbReference type="EMBL" id="CAG8653586.1"/>
    </source>
</evidence>
<dbReference type="EMBL" id="CAJVPW010014411">
    <property type="protein sequence ID" value="CAG8653586.1"/>
    <property type="molecule type" value="Genomic_DNA"/>
</dbReference>
<accession>A0ACA9NF57</accession>